<accession>A0A0H1RAA3</accession>
<sequence length="245" mass="27898">MYGTLLNRRLAIRAERVVANDVKLSTTYQLQGVAEDLMEQARIDRDMEFLRQEELRLTSEVRLLDQAIWNTALLVEACTKIRTNGDATENPMNALIVHDPGSVNEFIETSDFAQAAYLTEFGKLYPIMRDDEVEASFRTAVDRMFWNMGVTPISFMPGDDDDKASAYRDVSWLILKQFQTPEIRALESGAMRLQDLNIQAEISDLMERALGPPIEIMTHRALPDGRLSSERPKKRRQTTVRVATA</sequence>
<dbReference type="Proteomes" id="UP000035489">
    <property type="component" value="Unassembled WGS sequence"/>
</dbReference>
<feature type="compositionally biased region" description="Basic and acidic residues" evidence="1">
    <location>
        <begin position="222"/>
        <end position="231"/>
    </location>
</feature>
<dbReference type="EMBL" id="LCYG01000042">
    <property type="protein sequence ID" value="KLK91979.1"/>
    <property type="molecule type" value="Genomic_DNA"/>
</dbReference>
<name>A0A0H1RAA3_9HYPH</name>
<gene>
    <name evidence="2" type="ORF">AA309_16235</name>
</gene>
<evidence type="ECO:0000313" key="3">
    <source>
        <dbReference type="Proteomes" id="UP000035489"/>
    </source>
</evidence>
<dbReference type="AlphaFoldDB" id="A0A0H1RAA3"/>
<protein>
    <submittedName>
        <fullName evidence="2">Uncharacterized protein</fullName>
    </submittedName>
</protein>
<evidence type="ECO:0000256" key="1">
    <source>
        <dbReference type="SAM" id="MobiDB-lite"/>
    </source>
</evidence>
<organism evidence="2 3">
    <name type="scientific">Microvirga vignae</name>
    <dbReference type="NCBI Taxonomy" id="1225564"/>
    <lineage>
        <taxon>Bacteria</taxon>
        <taxon>Pseudomonadati</taxon>
        <taxon>Pseudomonadota</taxon>
        <taxon>Alphaproteobacteria</taxon>
        <taxon>Hyphomicrobiales</taxon>
        <taxon>Methylobacteriaceae</taxon>
        <taxon>Microvirga</taxon>
    </lineage>
</organism>
<keyword evidence="3" id="KW-1185">Reference proteome</keyword>
<evidence type="ECO:0000313" key="2">
    <source>
        <dbReference type="EMBL" id="KLK91979.1"/>
    </source>
</evidence>
<dbReference type="PATRIC" id="fig|1225564.3.peg.4341"/>
<proteinExistence type="predicted"/>
<feature type="region of interest" description="Disordered" evidence="1">
    <location>
        <begin position="222"/>
        <end position="245"/>
    </location>
</feature>
<dbReference type="RefSeq" id="WP_047190066.1">
    <property type="nucleotide sequence ID" value="NZ_LCYG01000042.1"/>
</dbReference>
<comment type="caution">
    <text evidence="2">The sequence shown here is derived from an EMBL/GenBank/DDBJ whole genome shotgun (WGS) entry which is preliminary data.</text>
</comment>
<reference evidence="2 3" key="1">
    <citation type="submission" date="2015-05" db="EMBL/GenBank/DDBJ databases">
        <title>Draft genome sequence of Microvirga vignae strain BR3299, a novel nitrogen fixing bacteria isolated from Brazil semi-aired region.</title>
        <authorList>
            <person name="Zilli J.E."/>
            <person name="Passos S.R."/>
            <person name="Leite J."/>
            <person name="Baldani J.I."/>
            <person name="Xavier G.R."/>
            <person name="Rumjaneck N.G."/>
            <person name="Simoes-Araujo J.L."/>
        </authorList>
    </citation>
    <scope>NUCLEOTIDE SEQUENCE [LARGE SCALE GENOMIC DNA]</scope>
    <source>
        <strain evidence="2 3">BR3299</strain>
    </source>
</reference>
<dbReference type="OrthoDB" id="9780884at2"/>